<proteinExistence type="predicted"/>
<name>A0A8H3BJM9_9AGAM</name>
<comment type="caution">
    <text evidence="1">The sequence shown here is derived from an EMBL/GenBank/DDBJ whole genome shotgun (WGS) entry which is preliminary data.</text>
</comment>
<dbReference type="Proteomes" id="UP000663853">
    <property type="component" value="Unassembled WGS sequence"/>
</dbReference>
<reference evidence="1" key="1">
    <citation type="submission" date="2021-01" db="EMBL/GenBank/DDBJ databases">
        <authorList>
            <person name="Kaushik A."/>
        </authorList>
    </citation>
    <scope>NUCLEOTIDE SEQUENCE</scope>
    <source>
        <strain evidence="1">AG6-10EEA</strain>
    </source>
</reference>
<organism evidence="1 2">
    <name type="scientific">Rhizoctonia solani</name>
    <dbReference type="NCBI Taxonomy" id="456999"/>
    <lineage>
        <taxon>Eukaryota</taxon>
        <taxon>Fungi</taxon>
        <taxon>Dikarya</taxon>
        <taxon>Basidiomycota</taxon>
        <taxon>Agaricomycotina</taxon>
        <taxon>Agaricomycetes</taxon>
        <taxon>Cantharellales</taxon>
        <taxon>Ceratobasidiaceae</taxon>
        <taxon>Rhizoctonia</taxon>
    </lineage>
</organism>
<dbReference type="AlphaFoldDB" id="A0A8H3BJM9"/>
<accession>A0A8H3BJM9</accession>
<dbReference type="EMBL" id="CAJMXA010001339">
    <property type="protein sequence ID" value="CAE6458556.1"/>
    <property type="molecule type" value="Genomic_DNA"/>
</dbReference>
<protein>
    <submittedName>
        <fullName evidence="1">Uncharacterized protein</fullName>
    </submittedName>
</protein>
<evidence type="ECO:0000313" key="2">
    <source>
        <dbReference type="Proteomes" id="UP000663853"/>
    </source>
</evidence>
<evidence type="ECO:0000313" key="1">
    <source>
        <dbReference type="EMBL" id="CAE6458556.1"/>
    </source>
</evidence>
<gene>
    <name evidence="1" type="ORF">RDB_LOCUS58924</name>
</gene>
<sequence>MKNPTRREQAIWIPQVEVRRAGNHDIASINSHVLVWGNEETDGGIYGQRSREPERTRIVVSNMHEFVRVFGVDTGGSANSKEWVIMELVGFVKLGSPASHRALNAQSSLVDFERVGVYAIGTKHDFTWGWSASGLQFMVALQDNTVTVWDVRALPPLPSLCIPQQSGSLLRLIAITQELG</sequence>